<dbReference type="EMBL" id="CP091196">
    <property type="protein sequence ID" value="UQS25696.1"/>
    <property type="molecule type" value="Genomic_DNA"/>
</dbReference>
<dbReference type="PANTHER" id="PTHR36151">
    <property type="entry name" value="BLR2777 PROTEIN"/>
    <property type="match status" value="1"/>
</dbReference>
<organism evidence="2 3">
    <name type="scientific">Amycolatopsis thermalba</name>
    <dbReference type="NCBI Taxonomy" id="944492"/>
    <lineage>
        <taxon>Bacteria</taxon>
        <taxon>Bacillati</taxon>
        <taxon>Actinomycetota</taxon>
        <taxon>Actinomycetes</taxon>
        <taxon>Pseudonocardiales</taxon>
        <taxon>Pseudonocardiaceae</taxon>
        <taxon>Amycolatopsis</taxon>
    </lineage>
</organism>
<keyword evidence="3" id="KW-1185">Reference proteome</keyword>
<evidence type="ECO:0000259" key="1">
    <source>
        <dbReference type="Pfam" id="PF09995"/>
    </source>
</evidence>
<proteinExistence type="predicted"/>
<dbReference type="InterPro" id="IPR018713">
    <property type="entry name" value="MPAB/Lcp_cat_dom"/>
</dbReference>
<feature type="domain" description="ER-bound oxygenase mpaB/mpaB'/Rubber oxygenase catalytic" evidence="1">
    <location>
        <begin position="17"/>
        <end position="239"/>
    </location>
</feature>
<protein>
    <submittedName>
        <fullName evidence="2">Oxygenase MpaB family protein</fullName>
    </submittedName>
</protein>
<sequence>MTATAAPTRLGDAVIGAGLLAGSANVIMQLAHPSVGYGVYESRVDSGNLFKHPVKRSRTTVTYLAVVALGTDEERAAYRKAVNVAHAQVRSTGSSPVSYNAFDPKLQLWVAACLYRGFEDVYEAFVGPLAPERAEEIYRHSSVLGTTLQVTEDMWPADRQAFEEYWTGALAEISIDDTVREYLMGVADLKFLPGFVSRALGPVNRFVTTGFLPGVFREQMKLGWTPRDERRFDRLLKAIGLAVRLSPRPVREFPFNAYLWDLRRRLRTGRPLV</sequence>
<evidence type="ECO:0000313" key="2">
    <source>
        <dbReference type="EMBL" id="UQS25696.1"/>
    </source>
</evidence>
<dbReference type="RefSeq" id="WP_116111024.1">
    <property type="nucleotide sequence ID" value="NZ_CP091196.1"/>
</dbReference>
<dbReference type="PANTHER" id="PTHR36151:SF3">
    <property type="entry name" value="ER-BOUND OXYGENASE MPAB_MPAB'_RUBBER OXYGENASE CATALYTIC DOMAIN-CONTAINING PROTEIN"/>
    <property type="match status" value="1"/>
</dbReference>
<gene>
    <name evidence="2" type="ORF">L1857_24255</name>
</gene>
<accession>A0ABY4P0D6</accession>
<dbReference type="Proteomes" id="UP000830158">
    <property type="component" value="Chromosome"/>
</dbReference>
<evidence type="ECO:0000313" key="3">
    <source>
        <dbReference type="Proteomes" id="UP000830158"/>
    </source>
</evidence>
<name>A0ABY4P0D6_9PSEU</name>
<dbReference type="Pfam" id="PF09995">
    <property type="entry name" value="MPAB_Lcp_cat"/>
    <property type="match status" value="1"/>
</dbReference>
<reference evidence="2" key="1">
    <citation type="submission" date="2022-01" db="EMBL/GenBank/DDBJ databases">
        <title>PSI-footprinting approach for the identification of protein synthesis inhibitor producers.</title>
        <authorList>
            <person name="Handel F."/>
            <person name="Kulik A."/>
            <person name="Wex K.W."/>
            <person name="Berscheid A."/>
            <person name="Saur J.S."/>
            <person name="Winkler A."/>
            <person name="Wibberg D."/>
            <person name="Kalinowski J."/>
            <person name="Broetz-Oesterhelt H."/>
            <person name="Mast Y."/>
        </authorList>
    </citation>
    <scope>NUCLEOTIDE SEQUENCE</scope>
    <source>
        <strain evidence="2">KNN 49.3e</strain>
    </source>
</reference>